<feature type="signal peptide" evidence="1">
    <location>
        <begin position="1"/>
        <end position="25"/>
    </location>
</feature>
<dbReference type="STRING" id="596315.HMPREF0634_0028"/>
<evidence type="ECO:0000256" key="1">
    <source>
        <dbReference type="SAM" id="SignalP"/>
    </source>
</evidence>
<dbReference type="eggNOG" id="COG2247">
    <property type="taxonomic scope" value="Bacteria"/>
</dbReference>
<sequence>MIKLLKKSLFLLCSLALLLPSVASADMEIARIAGQDRYVTSSLVATNFLNSQYLIIASGEKYPDAIMGGCLSTQIKSPILLVQKNNIPDSIKMELRRFTPKKIFVLGGQSSISDSNIRKIKSICNAPILRVAGKDRYQTAHKIDRLRIDLQNLTEEQWDGITRHYIGAVSGENFYDALYAAPYIGLRKFETGWIMSLIFCHSVEDFMKESEDSVESLGFLIGDIKVLNSEGFYYPTIIKGRNRYETSAMIASNYYNKYILNLPCDTVVIVSGENYPDGLSAAGFTALYNAPILLTPKKHLDPAVRSFLKNNPVRKVIIVGGENSVSKSVEDELGHL</sequence>
<dbReference type="Pfam" id="PF04122">
    <property type="entry name" value="CW_binding_2"/>
    <property type="match status" value="2"/>
</dbReference>
<dbReference type="PANTHER" id="PTHR30032:SF8">
    <property type="entry name" value="GERMINATION-SPECIFIC N-ACETYLMURAMOYL-L-ALANINE AMIDASE"/>
    <property type="match status" value="1"/>
</dbReference>
<keyword evidence="3" id="KW-1185">Reference proteome</keyword>
<dbReference type="RefSeq" id="WP_007790760.1">
    <property type="nucleotide sequence ID" value="NZ_ADGQ01000070.1"/>
</dbReference>
<dbReference type="OrthoDB" id="1744836at2"/>
<dbReference type="AlphaFoldDB" id="E0E4P5"/>
<protein>
    <submittedName>
        <fullName evidence="2">Putative cell wall binding repeat 2</fullName>
    </submittedName>
</protein>
<proteinExistence type="predicted"/>
<dbReference type="Gene3D" id="3.40.50.12090">
    <property type="match status" value="2"/>
</dbReference>
<dbReference type="InterPro" id="IPR007253">
    <property type="entry name" value="Cell_wall-bd_2"/>
</dbReference>
<gene>
    <name evidence="2" type="ORF">HMPREF0634_0028</name>
</gene>
<dbReference type="GeneID" id="84801265"/>
<feature type="chain" id="PRO_5003133854" evidence="1">
    <location>
        <begin position="26"/>
        <end position="336"/>
    </location>
</feature>
<evidence type="ECO:0000313" key="3">
    <source>
        <dbReference type="Proteomes" id="UP000003244"/>
    </source>
</evidence>
<keyword evidence="1" id="KW-0732">Signal</keyword>
<name>E0E4P5_9FIRM</name>
<dbReference type="Proteomes" id="UP000003244">
    <property type="component" value="Unassembled WGS sequence"/>
</dbReference>
<accession>E0E4P5</accession>
<reference evidence="2 3" key="1">
    <citation type="submission" date="2010-08" db="EMBL/GenBank/DDBJ databases">
        <authorList>
            <person name="Harkins D.M."/>
            <person name="Madupu R."/>
            <person name="Durkin A.S."/>
            <person name="Torralba M."/>
            <person name="Methe B."/>
            <person name="Sutton G.G."/>
            <person name="Nelson K.E."/>
        </authorList>
    </citation>
    <scope>NUCLEOTIDE SEQUENCE [LARGE SCALE GENOMIC DNA]</scope>
    <source>
        <strain evidence="2 3">DSM 17678</strain>
    </source>
</reference>
<dbReference type="InterPro" id="IPR051922">
    <property type="entry name" value="Bact_Sporulation_Assoc"/>
</dbReference>
<dbReference type="EMBL" id="ADGQ01000070">
    <property type="protein sequence ID" value="EFM64104.1"/>
    <property type="molecule type" value="Genomic_DNA"/>
</dbReference>
<comment type="caution">
    <text evidence="2">The sequence shown here is derived from an EMBL/GenBank/DDBJ whole genome shotgun (WGS) entry which is preliminary data.</text>
</comment>
<evidence type="ECO:0000313" key="2">
    <source>
        <dbReference type="EMBL" id="EFM64104.1"/>
    </source>
</evidence>
<organism evidence="2 3">
    <name type="scientific">Peptostreptococcus stomatis DSM 17678</name>
    <dbReference type="NCBI Taxonomy" id="596315"/>
    <lineage>
        <taxon>Bacteria</taxon>
        <taxon>Bacillati</taxon>
        <taxon>Bacillota</taxon>
        <taxon>Clostridia</taxon>
        <taxon>Peptostreptococcales</taxon>
        <taxon>Peptostreptococcaceae</taxon>
        <taxon>Peptostreptococcus</taxon>
    </lineage>
</organism>
<dbReference type="PANTHER" id="PTHR30032">
    <property type="entry name" value="N-ACETYLMURAMOYL-L-ALANINE AMIDASE-RELATED"/>
    <property type="match status" value="1"/>
</dbReference>